<keyword evidence="2" id="KW-0238">DNA-binding</keyword>
<dbReference type="InterPro" id="IPR001845">
    <property type="entry name" value="HTH_ArsR_DNA-bd_dom"/>
</dbReference>
<dbReference type="PANTHER" id="PTHR33154">
    <property type="entry name" value="TRANSCRIPTIONAL REGULATOR, ARSR FAMILY"/>
    <property type="match status" value="1"/>
</dbReference>
<dbReference type="InterPro" id="IPR036388">
    <property type="entry name" value="WH-like_DNA-bd_sf"/>
</dbReference>
<evidence type="ECO:0000313" key="6">
    <source>
        <dbReference type="Proteomes" id="UP000525298"/>
    </source>
</evidence>
<gene>
    <name evidence="5" type="ORF">HNR65_001254</name>
</gene>
<dbReference type="PANTHER" id="PTHR33154:SF33">
    <property type="entry name" value="TRANSCRIPTIONAL REPRESSOR SDPR"/>
    <property type="match status" value="1"/>
</dbReference>
<dbReference type="Proteomes" id="UP000525298">
    <property type="component" value="Unassembled WGS sequence"/>
</dbReference>
<dbReference type="SUPFAM" id="SSF46785">
    <property type="entry name" value="Winged helix' DNA-binding domain"/>
    <property type="match status" value="1"/>
</dbReference>
<dbReference type="PROSITE" id="PS50987">
    <property type="entry name" value="HTH_ARSR_2"/>
    <property type="match status" value="1"/>
</dbReference>
<evidence type="ECO:0000256" key="3">
    <source>
        <dbReference type="ARBA" id="ARBA00023163"/>
    </source>
</evidence>
<keyword evidence="6" id="KW-1185">Reference proteome</keyword>
<dbReference type="GO" id="GO:0003677">
    <property type="term" value="F:DNA binding"/>
    <property type="evidence" value="ECO:0007669"/>
    <property type="project" value="UniProtKB-KW"/>
</dbReference>
<evidence type="ECO:0000256" key="1">
    <source>
        <dbReference type="ARBA" id="ARBA00023015"/>
    </source>
</evidence>
<dbReference type="CDD" id="cd00090">
    <property type="entry name" value="HTH_ARSR"/>
    <property type="match status" value="1"/>
</dbReference>
<dbReference type="RefSeq" id="WP_181550602.1">
    <property type="nucleotide sequence ID" value="NZ_JACDUS010000003.1"/>
</dbReference>
<name>A0A7W0C859_9BACT</name>
<dbReference type="GO" id="GO:0003700">
    <property type="term" value="F:DNA-binding transcription factor activity"/>
    <property type="evidence" value="ECO:0007669"/>
    <property type="project" value="InterPro"/>
</dbReference>
<dbReference type="SMART" id="SM00418">
    <property type="entry name" value="HTH_ARSR"/>
    <property type="match status" value="1"/>
</dbReference>
<dbReference type="Gene3D" id="1.10.10.10">
    <property type="entry name" value="Winged helix-like DNA-binding domain superfamily/Winged helix DNA-binding domain"/>
    <property type="match status" value="1"/>
</dbReference>
<dbReference type="AlphaFoldDB" id="A0A7W0C859"/>
<feature type="domain" description="HTH arsR-type" evidence="4">
    <location>
        <begin position="1"/>
        <end position="90"/>
    </location>
</feature>
<dbReference type="EMBL" id="JACDUS010000003">
    <property type="protein sequence ID" value="MBA2880928.1"/>
    <property type="molecule type" value="Genomic_DNA"/>
</dbReference>
<comment type="caution">
    <text evidence="5">The sequence shown here is derived from an EMBL/GenBank/DDBJ whole genome shotgun (WGS) entry which is preliminary data.</text>
</comment>
<keyword evidence="1" id="KW-0805">Transcription regulation</keyword>
<dbReference type="Pfam" id="PF01022">
    <property type="entry name" value="HTH_5"/>
    <property type="match status" value="1"/>
</dbReference>
<evidence type="ECO:0000313" key="5">
    <source>
        <dbReference type="EMBL" id="MBA2880928.1"/>
    </source>
</evidence>
<evidence type="ECO:0000259" key="4">
    <source>
        <dbReference type="PROSITE" id="PS50987"/>
    </source>
</evidence>
<proteinExistence type="predicted"/>
<dbReference type="InterPro" id="IPR011991">
    <property type="entry name" value="ArsR-like_HTH"/>
</dbReference>
<protein>
    <submittedName>
        <fullName evidence="5">ArsR family transcriptional regulator</fullName>
    </submittedName>
</protein>
<dbReference type="NCBIfam" id="NF033788">
    <property type="entry name" value="HTH_metalloreg"/>
    <property type="match status" value="1"/>
</dbReference>
<accession>A0A7W0C859</accession>
<keyword evidence="3" id="KW-0804">Transcription</keyword>
<reference evidence="5 6" key="1">
    <citation type="submission" date="2020-07" db="EMBL/GenBank/DDBJ databases">
        <title>Genomic Encyclopedia of Type Strains, Phase IV (KMG-IV): sequencing the most valuable type-strain genomes for metagenomic binning, comparative biology and taxonomic classification.</title>
        <authorList>
            <person name="Goeker M."/>
        </authorList>
    </citation>
    <scope>NUCLEOTIDE SEQUENCE [LARGE SCALE GENOMIC DNA]</scope>
    <source>
        <strain evidence="5 6">DSM 17721</strain>
    </source>
</reference>
<evidence type="ECO:0000256" key="2">
    <source>
        <dbReference type="ARBA" id="ARBA00023125"/>
    </source>
</evidence>
<dbReference type="InterPro" id="IPR036390">
    <property type="entry name" value="WH_DNA-bd_sf"/>
</dbReference>
<dbReference type="PRINTS" id="PR00778">
    <property type="entry name" value="HTHARSR"/>
</dbReference>
<organism evidence="5 6">
    <name type="scientific">Desulfosalsimonas propionicica</name>
    <dbReference type="NCBI Taxonomy" id="332175"/>
    <lineage>
        <taxon>Bacteria</taxon>
        <taxon>Pseudomonadati</taxon>
        <taxon>Thermodesulfobacteriota</taxon>
        <taxon>Desulfobacteria</taxon>
        <taxon>Desulfobacterales</taxon>
        <taxon>Desulfosalsimonadaceae</taxon>
        <taxon>Desulfosalsimonas</taxon>
    </lineage>
</organism>
<sequence>MKKFTKVMKALSDPSRVRILKMLQRKQMCVCEIQKALGIAQSTASKHLKILEEAGLTTYKKDGLWVNYTLADGSDSPYAATMLGNIRHWLENEEEIAELSRQIFDIRREDICRAKDRQNQRNNH</sequence>
<dbReference type="InterPro" id="IPR051081">
    <property type="entry name" value="HTH_MetalResp_TranReg"/>
</dbReference>